<organism evidence="8 9">
    <name type="scientific">Eremothecium sinecaudum</name>
    <dbReference type="NCBI Taxonomy" id="45286"/>
    <lineage>
        <taxon>Eukaryota</taxon>
        <taxon>Fungi</taxon>
        <taxon>Dikarya</taxon>
        <taxon>Ascomycota</taxon>
        <taxon>Saccharomycotina</taxon>
        <taxon>Saccharomycetes</taxon>
        <taxon>Saccharomycetales</taxon>
        <taxon>Saccharomycetaceae</taxon>
        <taxon>Eremothecium</taxon>
    </lineage>
</organism>
<dbReference type="PANTHER" id="PTHR39145:SF1">
    <property type="entry name" value="BIOGENESIS OF LYSOSOME-RELATED ORGANELLES COMPLEX 1 SUBUNIT CNL1"/>
    <property type="match status" value="1"/>
</dbReference>
<evidence type="ECO:0000313" key="9">
    <source>
        <dbReference type="Proteomes" id="UP000243052"/>
    </source>
</evidence>
<dbReference type="GO" id="GO:0005737">
    <property type="term" value="C:cytoplasm"/>
    <property type="evidence" value="ECO:0007669"/>
    <property type="project" value="UniProtKB-SubCell"/>
</dbReference>
<keyword evidence="5" id="KW-0813">Transport</keyword>
<evidence type="ECO:0000256" key="5">
    <source>
        <dbReference type="ARBA" id="ARBA00022448"/>
    </source>
</evidence>
<dbReference type="Proteomes" id="UP000243052">
    <property type="component" value="Chromosome ii"/>
</dbReference>
<evidence type="ECO:0000313" key="8">
    <source>
        <dbReference type="EMBL" id="AMD19176.1"/>
    </source>
</evidence>
<evidence type="ECO:0000256" key="4">
    <source>
        <dbReference type="ARBA" id="ARBA00014971"/>
    </source>
</evidence>
<keyword evidence="9" id="KW-1185">Reference proteome</keyword>
<dbReference type="OrthoDB" id="5424991at2759"/>
<reference evidence="8 9" key="1">
    <citation type="submission" date="2016-01" db="EMBL/GenBank/DDBJ databases">
        <title>Genome sequence of the yeast Holleya sinecauda.</title>
        <authorList>
            <person name="Dietrich F.S."/>
        </authorList>
    </citation>
    <scope>NUCLEOTIDE SEQUENCE [LARGE SCALE GENOMIC DNA]</scope>
    <source>
        <strain evidence="8 9">ATCC 58844</strain>
    </source>
</reference>
<dbReference type="GeneID" id="28722650"/>
<evidence type="ECO:0000256" key="7">
    <source>
        <dbReference type="ARBA" id="ARBA00029995"/>
    </source>
</evidence>
<evidence type="ECO:0000256" key="3">
    <source>
        <dbReference type="ARBA" id="ARBA00007289"/>
    </source>
</evidence>
<dbReference type="PANTHER" id="PTHR39145">
    <property type="entry name" value="BIOGENESIS OF LYSOSOME-RELATED ORGANELLES COMPLEX 1 SUBUNIT CNL1"/>
    <property type="match status" value="1"/>
</dbReference>
<comment type="similarity">
    <text evidence="3">Belongs to the BLOC1S4 family.</text>
</comment>
<evidence type="ECO:0000256" key="6">
    <source>
        <dbReference type="ARBA" id="ARBA00022490"/>
    </source>
</evidence>
<sequence length="122" mass="14329">MSEGEEINKDPFHVDQLILDYDYLIYRIKDHVSTIHLETTNACRRQHDLITKGIVEDIIENNIKELRNVLGKCKELEAYILQLNALDSIVNTFHERVNEVIKQLRDIKVHNMNISEQNTSTR</sequence>
<dbReference type="GO" id="GO:0007032">
    <property type="term" value="P:endosome organization"/>
    <property type="evidence" value="ECO:0007669"/>
    <property type="project" value="TreeGrafter"/>
</dbReference>
<comment type="function">
    <text evidence="1">Component of the biogenesis of lysosome-related organelles complex-1 (BLOC-1), a complex that is involved in endosomal cargo sorting.</text>
</comment>
<protein>
    <recommendedName>
        <fullName evidence="4">Biogenesis of lysosome-related organelles complex 1 subunit CNL1</fullName>
    </recommendedName>
    <alternativeName>
        <fullName evidence="7">CNO-like protein 1</fullName>
    </alternativeName>
</protein>
<dbReference type="STRING" id="45286.A0A125RE19"/>
<evidence type="ECO:0000256" key="1">
    <source>
        <dbReference type="ARBA" id="ARBA00003807"/>
    </source>
</evidence>
<keyword evidence="6" id="KW-0963">Cytoplasm</keyword>
<evidence type="ECO:0000256" key="2">
    <source>
        <dbReference type="ARBA" id="ARBA00004496"/>
    </source>
</evidence>
<dbReference type="RefSeq" id="XP_017986172.1">
    <property type="nucleotide sequence ID" value="XM_018130683.1"/>
</dbReference>
<dbReference type="EMBL" id="CP014242">
    <property type="protein sequence ID" value="AMD19176.1"/>
    <property type="molecule type" value="Genomic_DNA"/>
</dbReference>
<proteinExistence type="inferred from homology"/>
<gene>
    <name evidence="8" type="ORF">AW171_hschr2990</name>
</gene>
<dbReference type="GO" id="GO:0031083">
    <property type="term" value="C:BLOC-1 complex"/>
    <property type="evidence" value="ECO:0007669"/>
    <property type="project" value="InterPro"/>
</dbReference>
<comment type="subcellular location">
    <subcellularLocation>
        <location evidence="2">Cytoplasm</location>
    </subcellularLocation>
</comment>
<dbReference type="CDD" id="cd24144">
    <property type="entry name" value="BLOC1_CNL1"/>
    <property type="match status" value="1"/>
</dbReference>
<dbReference type="AlphaFoldDB" id="A0A125RE19"/>
<accession>A0A125RE19</accession>
<name>A0A125RE19_9SACH</name>
<dbReference type="InterPro" id="IPR034455">
    <property type="entry name" value="CNL1"/>
</dbReference>